<keyword evidence="2" id="KW-1003">Cell membrane</keyword>
<comment type="caution">
    <text evidence="11">The sequence shown here is derived from an EMBL/GenBank/DDBJ whole genome shotgun (WGS) entry which is preliminary data.</text>
</comment>
<comment type="subcellular location">
    <subcellularLocation>
        <location evidence="1">Cell membrane</location>
        <topology evidence="1">Multi-pass membrane protein</topology>
    </subcellularLocation>
</comment>
<evidence type="ECO:0000256" key="1">
    <source>
        <dbReference type="ARBA" id="ARBA00004651"/>
    </source>
</evidence>
<dbReference type="Proteomes" id="UP000637704">
    <property type="component" value="Unassembled WGS sequence"/>
</dbReference>
<evidence type="ECO:0000313" key="12">
    <source>
        <dbReference type="Proteomes" id="UP000637704"/>
    </source>
</evidence>
<protein>
    <submittedName>
        <fullName evidence="11">O14I1 protein</fullName>
    </submittedName>
</protein>
<evidence type="ECO:0000256" key="7">
    <source>
        <dbReference type="ARBA" id="ARBA00023136"/>
    </source>
</evidence>
<gene>
    <name evidence="11" type="primary">Or14i1_2</name>
    <name evidence="11" type="ORF">EOLROS_R03959</name>
</gene>
<feature type="non-terminal residue" evidence="11">
    <location>
        <position position="1"/>
    </location>
</feature>
<keyword evidence="7 9" id="KW-0472">Membrane</keyword>
<dbReference type="GO" id="GO:0005886">
    <property type="term" value="C:plasma membrane"/>
    <property type="evidence" value="ECO:0007669"/>
    <property type="project" value="UniProtKB-SubCell"/>
</dbReference>
<keyword evidence="3 9" id="KW-0812">Transmembrane</keyword>
<keyword evidence="5 9" id="KW-1133">Transmembrane helix</keyword>
<keyword evidence="6" id="KW-0807">Transducer</keyword>
<evidence type="ECO:0000259" key="10">
    <source>
        <dbReference type="PROSITE" id="PS50262"/>
    </source>
</evidence>
<sequence>QMSSGSSIIQFLLLPFADTWELQLLHVWLFLGISLAALLSNGRIITTQPATSASTTVTKPIASSFWNTRAISFLGCAAQVFFFLSSNTAELYLLTIMSYNRYMSVCQPLHDGTLLGSRACIHMAAAAWARGFPGSLL</sequence>
<keyword evidence="4" id="KW-0716">Sensory transduction</keyword>
<accession>A0A851Y274</accession>
<keyword evidence="12" id="KW-1185">Reference proteome</keyword>
<keyword evidence="6" id="KW-0297">G-protein coupled receptor</keyword>
<evidence type="ECO:0000256" key="3">
    <source>
        <dbReference type="ARBA" id="ARBA00022692"/>
    </source>
</evidence>
<dbReference type="Gene3D" id="1.20.1070.10">
    <property type="entry name" value="Rhodopsin 7-helix transmembrane proteins"/>
    <property type="match status" value="1"/>
</dbReference>
<dbReference type="PROSITE" id="PS50262">
    <property type="entry name" value="G_PROTEIN_RECEP_F1_2"/>
    <property type="match status" value="1"/>
</dbReference>
<evidence type="ECO:0000256" key="6">
    <source>
        <dbReference type="ARBA" id="ARBA00023040"/>
    </source>
</evidence>
<feature type="domain" description="G-protein coupled receptors family 1 profile" evidence="10">
    <location>
        <begin position="5"/>
        <end position="137"/>
    </location>
</feature>
<evidence type="ECO:0000256" key="4">
    <source>
        <dbReference type="ARBA" id="ARBA00022725"/>
    </source>
</evidence>
<dbReference type="InterPro" id="IPR017452">
    <property type="entry name" value="GPCR_Rhodpsn_7TM"/>
</dbReference>
<evidence type="ECO:0000256" key="8">
    <source>
        <dbReference type="ARBA" id="ARBA00023170"/>
    </source>
</evidence>
<evidence type="ECO:0000313" key="11">
    <source>
        <dbReference type="EMBL" id="NXD73997.1"/>
    </source>
</evidence>
<organism evidence="11 12">
    <name type="scientific">Eolophus roseicapilla</name>
    <name type="common">Galah cockatoo</name>
    <name type="synonym">Cacatua roseicapilla</name>
    <dbReference type="NCBI Taxonomy" id="176039"/>
    <lineage>
        <taxon>Eukaryota</taxon>
        <taxon>Metazoa</taxon>
        <taxon>Chordata</taxon>
        <taxon>Craniata</taxon>
        <taxon>Vertebrata</taxon>
        <taxon>Euteleostomi</taxon>
        <taxon>Archelosauria</taxon>
        <taxon>Archosauria</taxon>
        <taxon>Dinosauria</taxon>
        <taxon>Saurischia</taxon>
        <taxon>Theropoda</taxon>
        <taxon>Coelurosauria</taxon>
        <taxon>Aves</taxon>
        <taxon>Neognathae</taxon>
        <taxon>Neoaves</taxon>
        <taxon>Telluraves</taxon>
        <taxon>Australaves</taxon>
        <taxon>Psittaciformes</taxon>
        <taxon>Cacatuidae</taxon>
        <taxon>Eolophus</taxon>
    </lineage>
</organism>
<proteinExistence type="predicted"/>
<name>A0A851Y274_EOLRO</name>
<evidence type="ECO:0000256" key="9">
    <source>
        <dbReference type="SAM" id="Phobius"/>
    </source>
</evidence>
<dbReference type="PROSITE" id="PS00237">
    <property type="entry name" value="G_PROTEIN_RECEP_F1_1"/>
    <property type="match status" value="1"/>
</dbReference>
<dbReference type="AlphaFoldDB" id="A0A851Y274"/>
<dbReference type="GO" id="GO:0004930">
    <property type="term" value="F:G protein-coupled receptor activity"/>
    <property type="evidence" value="ECO:0007669"/>
    <property type="project" value="UniProtKB-KW"/>
</dbReference>
<dbReference type="SUPFAM" id="SSF81321">
    <property type="entry name" value="Family A G protein-coupled receptor-like"/>
    <property type="match status" value="1"/>
</dbReference>
<reference evidence="11" key="1">
    <citation type="submission" date="2019-09" db="EMBL/GenBank/DDBJ databases">
        <title>Bird 10,000 Genomes (B10K) Project - Family phase.</title>
        <authorList>
            <person name="Zhang G."/>
        </authorList>
    </citation>
    <scope>NUCLEOTIDE SEQUENCE</scope>
    <source>
        <strain evidence="11">B10K-DU-025-06</strain>
        <tissue evidence="11">Mixed tissue sample</tissue>
    </source>
</reference>
<dbReference type="PANTHER" id="PTHR26452">
    <property type="entry name" value="OLFACTORY RECEPTOR"/>
    <property type="match status" value="1"/>
</dbReference>
<dbReference type="InterPro" id="IPR000276">
    <property type="entry name" value="GPCR_Rhodpsn"/>
</dbReference>
<dbReference type="GO" id="GO:0007608">
    <property type="term" value="P:sensory perception of smell"/>
    <property type="evidence" value="ECO:0007669"/>
    <property type="project" value="UniProtKB-KW"/>
</dbReference>
<dbReference type="InterPro" id="IPR050516">
    <property type="entry name" value="Olfactory_GPCR"/>
</dbReference>
<evidence type="ECO:0000256" key="5">
    <source>
        <dbReference type="ARBA" id="ARBA00022989"/>
    </source>
</evidence>
<keyword evidence="8" id="KW-0675">Receptor</keyword>
<dbReference type="Pfam" id="PF00001">
    <property type="entry name" value="7tm_1"/>
    <property type="match status" value="1"/>
</dbReference>
<evidence type="ECO:0000256" key="2">
    <source>
        <dbReference type="ARBA" id="ARBA00022475"/>
    </source>
</evidence>
<keyword evidence="4" id="KW-0552">Olfaction</keyword>
<feature type="transmembrane region" description="Helical" evidence="9">
    <location>
        <begin position="20"/>
        <end position="39"/>
    </location>
</feature>
<dbReference type="EMBL" id="WBNI01003822">
    <property type="protein sequence ID" value="NXD73997.1"/>
    <property type="molecule type" value="Genomic_DNA"/>
</dbReference>
<feature type="non-terminal residue" evidence="11">
    <location>
        <position position="137"/>
    </location>
</feature>